<gene>
    <name evidence="1" type="ORF">CHARACLAT_005141</name>
</gene>
<organism evidence="1 2">
    <name type="scientific">Characodon lateralis</name>
    <dbReference type="NCBI Taxonomy" id="208331"/>
    <lineage>
        <taxon>Eukaryota</taxon>
        <taxon>Metazoa</taxon>
        <taxon>Chordata</taxon>
        <taxon>Craniata</taxon>
        <taxon>Vertebrata</taxon>
        <taxon>Euteleostomi</taxon>
        <taxon>Actinopterygii</taxon>
        <taxon>Neopterygii</taxon>
        <taxon>Teleostei</taxon>
        <taxon>Neoteleostei</taxon>
        <taxon>Acanthomorphata</taxon>
        <taxon>Ovalentaria</taxon>
        <taxon>Atherinomorphae</taxon>
        <taxon>Cyprinodontiformes</taxon>
        <taxon>Goodeidae</taxon>
        <taxon>Characodon</taxon>
    </lineage>
</organism>
<feature type="non-terminal residue" evidence="1">
    <location>
        <position position="90"/>
    </location>
</feature>
<evidence type="ECO:0000313" key="1">
    <source>
        <dbReference type="EMBL" id="MED6266744.1"/>
    </source>
</evidence>
<evidence type="ECO:0000313" key="2">
    <source>
        <dbReference type="Proteomes" id="UP001352852"/>
    </source>
</evidence>
<dbReference type="EMBL" id="JAHUTJ010008444">
    <property type="protein sequence ID" value="MED6266744.1"/>
    <property type="molecule type" value="Genomic_DNA"/>
</dbReference>
<proteinExistence type="predicted"/>
<reference evidence="1 2" key="1">
    <citation type="submission" date="2021-06" db="EMBL/GenBank/DDBJ databases">
        <authorList>
            <person name="Palmer J.M."/>
        </authorList>
    </citation>
    <scope>NUCLEOTIDE SEQUENCE [LARGE SCALE GENOMIC DNA]</scope>
    <source>
        <strain evidence="1 2">CL_MEX2019</strain>
        <tissue evidence="1">Muscle</tissue>
    </source>
</reference>
<keyword evidence="2" id="KW-1185">Reference proteome</keyword>
<comment type="caution">
    <text evidence="1">The sequence shown here is derived from an EMBL/GenBank/DDBJ whole genome shotgun (WGS) entry which is preliminary data.</text>
</comment>
<dbReference type="Proteomes" id="UP001352852">
    <property type="component" value="Unassembled WGS sequence"/>
</dbReference>
<protein>
    <submittedName>
        <fullName evidence="1">Uncharacterized protein</fullName>
    </submittedName>
</protein>
<accession>A0ABU7CXX1</accession>
<sequence length="90" mass="10083">MSSFFIVENLKKLKFTLINNILFCFLNADTVPGGMSLLTHVMRVAHCYLFSPLGLQGVEKKCSQTQAMPRHQSPGRVYLSRTSASFTQAQ</sequence>
<name>A0ABU7CXX1_9TELE</name>